<organism evidence="8 9">
    <name type="scientific">Arsenicicoccus cauae</name>
    <dbReference type="NCBI Taxonomy" id="2663847"/>
    <lineage>
        <taxon>Bacteria</taxon>
        <taxon>Bacillati</taxon>
        <taxon>Actinomycetota</taxon>
        <taxon>Actinomycetes</taxon>
        <taxon>Micrococcales</taxon>
        <taxon>Intrasporangiaceae</taxon>
        <taxon>Arsenicicoccus</taxon>
    </lineage>
</organism>
<keyword evidence="2" id="KW-1003">Cell membrane</keyword>
<keyword evidence="3 6" id="KW-0812">Transmembrane</keyword>
<feature type="transmembrane region" description="Helical" evidence="6">
    <location>
        <begin position="70"/>
        <end position="91"/>
    </location>
</feature>
<dbReference type="CDD" id="cd06174">
    <property type="entry name" value="MFS"/>
    <property type="match status" value="1"/>
</dbReference>
<feature type="transmembrane region" description="Helical" evidence="6">
    <location>
        <begin position="252"/>
        <end position="270"/>
    </location>
</feature>
<dbReference type="SUPFAM" id="SSF103473">
    <property type="entry name" value="MFS general substrate transporter"/>
    <property type="match status" value="1"/>
</dbReference>
<evidence type="ECO:0000256" key="4">
    <source>
        <dbReference type="ARBA" id="ARBA00022989"/>
    </source>
</evidence>
<proteinExistence type="predicted"/>
<keyword evidence="9" id="KW-1185">Reference proteome</keyword>
<dbReference type="InterPro" id="IPR050189">
    <property type="entry name" value="MFS_Efflux_Transporters"/>
</dbReference>
<feature type="transmembrane region" description="Helical" evidence="6">
    <location>
        <begin position="282"/>
        <end position="300"/>
    </location>
</feature>
<evidence type="ECO:0000256" key="1">
    <source>
        <dbReference type="ARBA" id="ARBA00004651"/>
    </source>
</evidence>
<feature type="transmembrane region" description="Helical" evidence="6">
    <location>
        <begin position="37"/>
        <end position="58"/>
    </location>
</feature>
<comment type="caution">
    <text evidence="8">The sequence shown here is derived from an EMBL/GenBank/DDBJ whole genome shotgun (WGS) entry which is preliminary data.</text>
</comment>
<feature type="transmembrane region" description="Helical" evidence="6">
    <location>
        <begin position="6"/>
        <end position="25"/>
    </location>
</feature>
<gene>
    <name evidence="8" type="ORF">GGG17_01320</name>
</gene>
<feature type="transmembrane region" description="Helical" evidence="6">
    <location>
        <begin position="339"/>
        <end position="361"/>
    </location>
</feature>
<feature type="transmembrane region" description="Helical" evidence="6">
    <location>
        <begin position="218"/>
        <end position="240"/>
    </location>
</feature>
<feature type="transmembrane region" description="Helical" evidence="6">
    <location>
        <begin position="381"/>
        <end position="400"/>
    </location>
</feature>
<protein>
    <submittedName>
        <fullName evidence="8">MFS transporter</fullName>
    </submittedName>
</protein>
<sequence>MSARGWIVWVVGVIAYTAAVLQRTSLGVAGIDAAHRFHAPAGIVASFVVLQLLVYAGLQVPVGIALDRFGTRRMVTIGAAMMAVGQLLMATADDVPTGMAARVLVGAGDAMTFGSVIRLVPSWFPPGQVPLFTQLTGLLGQAGQVLAAIPLSALLHGPGWTVAFGTAAALAAASCLLSATLLRDAPPGAATAAPTERPPVLRQVSAVLRHPGTRLGLWTHWVTGFAPMVFAMMWGVPYLVQGEGLSPQTASGLLTLFVVLGLGIGPVLGLLTQRHPLRRSNLALTVAACNILPWVTVLLWPGRAPMWLLVVLVVGLATGGPGSSIGFDFARTFNPSHRLGAATGVVIMGAFTGALLAILGIGLVLDATSSGGRYTLHDFRLAMAVQLPVFAIGLVGLYRCRWLARRRWREEEGVEIPTWSEALSREFGPWLERGLRRGSRAR</sequence>
<evidence type="ECO:0000256" key="6">
    <source>
        <dbReference type="SAM" id="Phobius"/>
    </source>
</evidence>
<dbReference type="GO" id="GO:0022857">
    <property type="term" value="F:transmembrane transporter activity"/>
    <property type="evidence" value="ECO:0007669"/>
    <property type="project" value="InterPro"/>
</dbReference>
<dbReference type="Pfam" id="PF07690">
    <property type="entry name" value="MFS_1"/>
    <property type="match status" value="1"/>
</dbReference>
<dbReference type="PANTHER" id="PTHR43124:SF3">
    <property type="entry name" value="CHLORAMPHENICOL EFFLUX PUMP RV0191"/>
    <property type="match status" value="1"/>
</dbReference>
<dbReference type="PANTHER" id="PTHR43124">
    <property type="entry name" value="PURINE EFFLUX PUMP PBUE"/>
    <property type="match status" value="1"/>
</dbReference>
<keyword evidence="5 6" id="KW-0472">Membrane</keyword>
<dbReference type="AlphaFoldDB" id="A0A6I3IUW0"/>
<evidence type="ECO:0000256" key="5">
    <source>
        <dbReference type="ARBA" id="ARBA00023136"/>
    </source>
</evidence>
<name>A0A6I3IUW0_9MICO</name>
<dbReference type="GO" id="GO:0005886">
    <property type="term" value="C:plasma membrane"/>
    <property type="evidence" value="ECO:0007669"/>
    <property type="project" value="UniProtKB-SubCell"/>
</dbReference>
<comment type="subcellular location">
    <subcellularLocation>
        <location evidence="1">Cell membrane</location>
        <topology evidence="1">Multi-pass membrane protein</topology>
    </subcellularLocation>
</comment>
<evidence type="ECO:0000256" key="2">
    <source>
        <dbReference type="ARBA" id="ARBA00022475"/>
    </source>
</evidence>
<keyword evidence="4 6" id="KW-1133">Transmembrane helix</keyword>
<dbReference type="PROSITE" id="PS50850">
    <property type="entry name" value="MFS"/>
    <property type="match status" value="1"/>
</dbReference>
<dbReference type="Gene3D" id="1.20.1250.20">
    <property type="entry name" value="MFS general substrate transporter like domains"/>
    <property type="match status" value="2"/>
</dbReference>
<evidence type="ECO:0000313" key="8">
    <source>
        <dbReference type="EMBL" id="MTB70636.1"/>
    </source>
</evidence>
<dbReference type="InterPro" id="IPR036259">
    <property type="entry name" value="MFS_trans_sf"/>
</dbReference>
<dbReference type="EMBL" id="WLVL01000004">
    <property type="protein sequence ID" value="MTB70636.1"/>
    <property type="molecule type" value="Genomic_DNA"/>
</dbReference>
<feature type="transmembrane region" description="Helical" evidence="6">
    <location>
        <begin position="306"/>
        <end position="327"/>
    </location>
</feature>
<evidence type="ECO:0000256" key="3">
    <source>
        <dbReference type="ARBA" id="ARBA00022692"/>
    </source>
</evidence>
<dbReference type="RefSeq" id="WP_311966338.1">
    <property type="nucleotide sequence ID" value="NZ_WLVL01000004.1"/>
</dbReference>
<dbReference type="InterPro" id="IPR011701">
    <property type="entry name" value="MFS"/>
</dbReference>
<dbReference type="InterPro" id="IPR020846">
    <property type="entry name" value="MFS_dom"/>
</dbReference>
<dbReference type="Proteomes" id="UP000431092">
    <property type="component" value="Unassembled WGS sequence"/>
</dbReference>
<evidence type="ECO:0000313" key="9">
    <source>
        <dbReference type="Proteomes" id="UP000431092"/>
    </source>
</evidence>
<feature type="transmembrane region" description="Helical" evidence="6">
    <location>
        <begin position="160"/>
        <end position="182"/>
    </location>
</feature>
<evidence type="ECO:0000259" key="7">
    <source>
        <dbReference type="PROSITE" id="PS50850"/>
    </source>
</evidence>
<feature type="domain" description="Major facilitator superfamily (MFS) profile" evidence="7">
    <location>
        <begin position="8"/>
        <end position="408"/>
    </location>
</feature>
<accession>A0A6I3IUW0</accession>
<reference evidence="8 9" key="1">
    <citation type="submission" date="2019-11" db="EMBL/GenBank/DDBJ databases">
        <title>Whole genome sequencing identifies a novel species of the genus Arsenicicoccus isolated from human blood.</title>
        <authorList>
            <person name="Jeong J.H."/>
            <person name="Kweon O.J."/>
            <person name="Kim H.R."/>
            <person name="Kim T.-H."/>
            <person name="Ha S.-M."/>
            <person name="Lee M.-K."/>
        </authorList>
    </citation>
    <scope>NUCLEOTIDE SEQUENCE [LARGE SCALE GENOMIC DNA]</scope>
    <source>
        <strain evidence="8 9">MKL-02</strain>
    </source>
</reference>